<dbReference type="PANTHER" id="PTHR15678">
    <property type="entry name" value="ANTIGEN MLAA-22-RELATED"/>
    <property type="match status" value="1"/>
</dbReference>
<evidence type="ECO:0000313" key="5">
    <source>
        <dbReference type="EMBL" id="KAG7660863.1"/>
    </source>
</evidence>
<dbReference type="SMART" id="SM01214">
    <property type="entry name" value="Fmp27_GFWDK"/>
    <property type="match status" value="1"/>
</dbReference>
<keyword evidence="6" id="KW-1185">Reference proteome</keyword>
<dbReference type="InterPro" id="IPR045167">
    <property type="entry name" value="Hobbit"/>
</dbReference>
<dbReference type="Proteomes" id="UP000694255">
    <property type="component" value="Unassembled WGS sequence"/>
</dbReference>
<dbReference type="OrthoDB" id="1562405at2759"/>
<feature type="domain" description="FMP27 WPPW motif-containing RBG unit" evidence="4">
    <location>
        <begin position="1595"/>
        <end position="2023"/>
    </location>
</feature>
<evidence type="ECO:0000259" key="3">
    <source>
        <dbReference type="SMART" id="SM01215"/>
    </source>
</evidence>
<dbReference type="SMART" id="SM01215">
    <property type="entry name" value="Fmp27_SW"/>
    <property type="match status" value="1"/>
</dbReference>
<feature type="domain" description="FMP27/BLTP2/Hobbit GFWDK motif-containing RBG unit" evidence="2">
    <location>
        <begin position="1190"/>
        <end position="1345"/>
    </location>
</feature>
<reference evidence="5 6" key="1">
    <citation type="journal article" date="2021" name="DNA Res.">
        <title>Genome analysis of Candida subhashii reveals its hybrid nature and dual mitochondrial genome conformations.</title>
        <authorList>
            <person name="Mixao V."/>
            <person name="Hegedusova E."/>
            <person name="Saus E."/>
            <person name="Pryszcz L.P."/>
            <person name="Cillingova A."/>
            <person name="Nosek J."/>
            <person name="Gabaldon T."/>
        </authorList>
    </citation>
    <scope>NUCLEOTIDE SEQUENCE [LARGE SCALE GENOMIC DNA]</scope>
    <source>
        <strain evidence="5 6">CBS 10753</strain>
    </source>
</reference>
<accession>A0A8J5QGZ9</accession>
<protein>
    <submittedName>
        <fullName evidence="5">FMP27</fullName>
    </submittedName>
</protein>
<evidence type="ECO:0000256" key="1">
    <source>
        <dbReference type="SAM" id="MobiDB-lite"/>
    </source>
</evidence>
<dbReference type="InterPro" id="IPR019449">
    <property type="entry name" value="FMP27_WPPW_RBG"/>
</dbReference>
<feature type="compositionally biased region" description="Low complexity" evidence="1">
    <location>
        <begin position="2391"/>
        <end position="2411"/>
    </location>
</feature>
<dbReference type="SMART" id="SM01216">
    <property type="entry name" value="Fmp27_WPPW"/>
    <property type="match status" value="1"/>
</dbReference>
<gene>
    <name evidence="5" type="ORF">J8A68_005680</name>
</gene>
<dbReference type="RefSeq" id="XP_049261096.1">
    <property type="nucleotide sequence ID" value="XM_049409772.1"/>
</dbReference>
<feature type="domain" description="FMP27 SW motif-containing RBG unit" evidence="3">
    <location>
        <begin position="1070"/>
        <end position="1172"/>
    </location>
</feature>
<evidence type="ECO:0000313" key="6">
    <source>
        <dbReference type="Proteomes" id="UP000694255"/>
    </source>
</evidence>
<evidence type="ECO:0000259" key="2">
    <source>
        <dbReference type="SMART" id="SM01214"/>
    </source>
</evidence>
<dbReference type="EMBL" id="JAGSYN010000273">
    <property type="protein sequence ID" value="KAG7660863.1"/>
    <property type="molecule type" value="Genomic_DNA"/>
</dbReference>
<sequence length="2542" mass="294490">MPIISIGRQKNNYKVIIRSLRFKLWGNNRMIIIDDLEIKRYSKTTKTPSKRKQQHHPDTANSNSFVNIFPVKRIPRTIVSILIRHIPSIDIEFRHVLFLSTNDHSTRIEYMRFNLESRYSKRFNDEVKYKMSVSINDLLHETNTNNGIIIQPFSLAGFRVEFKFSVNFYSGVMDKLTSKMNISESDISIFNAMKYYIFAECDEEKERVEATITKPNEEFKGEATRSVPPIERYYRTVYSLVSDITVHLENCKISEIPIATIDHNIDMKEYFSATKPQTYLEVTTKSVSFNFARLYKEAAGFEVLFDPEKDKPFHLTCSVQLLKVSFAQMIQRENGTNSKSMDEILNIPNFALTYKTNVLDQLVKAKGFKNCIIEVYFSASTPILDMNTRQLSAVLYNIVLIQKYSKLKRIRRALADWAIEKEQQHVESDDGIDEDTPQELDISFRQMTAKHESLKARIWRHVNEIYPHLDMKVVIEQPRLVLRHYEQSKNTQILTFSYSLFNFSLSTTESRDYQSSCQILYPKLIYQEKSCISSHEDNNEIIRKQVSGLSYFDLKFNLYKNLKLRCSMDLSDLAFDLTNIDIFNGINSLLLDITKIAETDLQIGVINVAFNEELARLRTRLLNRNDIYDADFSPAIKKSLEDSLFRYLPRWLIDMEFKLSRLNILLGSRSVLIPKEQLSRMKGEDFTSDFNHEHELRASNLKIETLDIKLVNNRIHRNDYVSIETAPFISSSSETLASLEDDISYWTMTSNIEQLAVETRSNLELKLSSSSSFENLLTIPSFKATVSAICDSNLENKLVVDFDCGKIKFEYDKYKIFTLIGSIYLIDEYIVGPLQFVRKKMKREMVKFNNPLFSPREQESKRTILDYLIMDMKLEGIDMLLHLGSDFNSKFEFMKVMANINEKQFSLSVGLSRLLADSPTVVKMWCRILCLDNLAVSFRLPHLLRDLKIDITTEAIRLFQPHDFVVYKLFDHISVAWKLNKHLFKQLKNQDPTKSDSKVVHPKLQNAVRLPLIKVRSKYLKFMMEDDPFEAELGMIYQLGRVEQRKRMELYSLFETKADEEDYNGDAYFDKLHRLNTTISSSWIRKVKVYKAKLKDEIIDNRKYLFGCEAGNVDERLNEDVVPYSCNAPLFSIYMENVDLDLAAPKFDLHDLPNFIHAVGQGVPKSTLYSLLIPMYLNLELSELRMHLRDYPIPLLHAPRNKDKSNPSVKLRGHLIITDQLLSAMENIRKINVQLTPQLTKHNQVSHKFDSIIIEKVLSSVKLYTDLACHFDSDYPTRFIWCTSYNFAIQQLMLNFDQFSKPPIDPSRKLGFWDKIKLILHGKCVIKTRQSLEIGFKGSRDPYDLFNIATGFVLSFRKNVVWTINKDDDPTSLFDINSDKVSWYIPNYLGAPLLSWTRKSSKSVYMPDSPNFISSCFAYYLEPTNNVKKVDLDYARRVFAKDVINLSGGVHFRLGFLFQRKDKSGERTDQFKPHYEVSLYHPDYCEPGHDSYEGFRSEYIHMSYSLDASSEQSYNTIHLTPGVFTQYFSWWDLFSSNMLIPVRRGPMFGETKQSIKFSSHLCTNKFSFYLKSLFISHVYRDEIIDYNDDKVECIGIRAKMDLFSVDLHQRKEPRIVFHEGLSKNENITRMNFNVGEVHLCEFDLRVMNATFIQNLLSQQQNEYDDSKSKYDIFDNDKHWFDINDYEEACLPSIKNCDRTVKVIPLMYCRRFSYERDTHSSSNTRLLNHYDQFGDEVIHECRLGKLDPFQPQVEVLRYRVGVLSKQLKRNQKKGKDSRELMERIKYLNSEIKDLNDEWHGTCRRQSTLSQLDRLERYNNKFTLFSMLLKWNFNCRNLALKYIHFVQLKASVRKFASHESISMLEKIIDKSNQILEMESASLASDAISRLAKAGRSSDQSRKKESTSKERLENFDNILREKRTTEDISEDYLIELISPQIQLESTDCPDSVVLISAPSIDSKIVSIIDKYTTSEVLEERIGVLFRDASIFVLNKTDVLNADNIITSETCYGAKGKWPPWLGSEITKNAKWAGANQLLVEQLSVSLFYTEVQILGNRLAQINDVTSHLSVLDQGNTIDAHEDIEAPKKLRIDAPSVIVSSTASQYFTLYVIILSLLFYNEPMSKVIAKKLEKLHFSIDFSDLTSMSEKLIQLQDYYKMLNLLSHNFSFRQGELNNEGLNDYLSLNAQRREVASDIYLLLRTLLTGEYANDSSKALQRYWLVRADEVILHILEDDRTPIIDLALARGTYKRKELEDGSNINKLEIGIVQGFNLIPKARYPDFISPFKFEESLGSLIEVEWTMRRSVGGIKVIQNIEINSLPLNIKLDETTGEKLMNFIFGSKESPILEITHDSRSKALQEDKDVAEGEDDDIFGFVHQNKDSDKSVTIDSKGSKKNSGLGSASQSTDTGSGTTNGDQIRNDQIDTMIERSKKFFSVVSLLVRATSLQISLKLNKGYKRILNVQDLQLDLREIRIQHQILSFLEMSKLIQKEIVKTLLNHTGKLLSNKLSVTKRSSKEILALQIKPLKKYARFTKISELLDSGNESQ</sequence>
<name>A0A8J5QGZ9_9ASCO</name>
<dbReference type="PANTHER" id="PTHR15678:SF15">
    <property type="entry name" value="PROTEIN FMP27, MITOCHONDRIAL"/>
    <property type="match status" value="1"/>
</dbReference>
<proteinExistence type="predicted"/>
<dbReference type="Pfam" id="PF10344">
    <property type="entry name" value="Hobbit"/>
    <property type="match status" value="1"/>
</dbReference>
<dbReference type="GeneID" id="73472480"/>
<evidence type="ECO:0000259" key="4">
    <source>
        <dbReference type="SMART" id="SM01216"/>
    </source>
</evidence>
<dbReference type="InterPro" id="IPR019441">
    <property type="entry name" value="FMP27/BLTP2/Hobbit_GFWDK_RBG"/>
</dbReference>
<organism evidence="5 6">
    <name type="scientific">[Candida] subhashii</name>
    <dbReference type="NCBI Taxonomy" id="561895"/>
    <lineage>
        <taxon>Eukaryota</taxon>
        <taxon>Fungi</taxon>
        <taxon>Dikarya</taxon>
        <taxon>Ascomycota</taxon>
        <taxon>Saccharomycotina</taxon>
        <taxon>Pichiomycetes</taxon>
        <taxon>Debaryomycetaceae</taxon>
        <taxon>Spathaspora</taxon>
    </lineage>
</organism>
<dbReference type="InterPro" id="IPR019415">
    <property type="entry name" value="FMP27_SW_RBG"/>
</dbReference>
<feature type="region of interest" description="Disordered" evidence="1">
    <location>
        <begin position="2379"/>
        <end position="2416"/>
    </location>
</feature>
<comment type="caution">
    <text evidence="5">The sequence shown here is derived from an EMBL/GenBank/DDBJ whole genome shotgun (WGS) entry which is preliminary data.</text>
</comment>